<proteinExistence type="predicted"/>
<evidence type="ECO:0008006" key="4">
    <source>
        <dbReference type="Google" id="ProtNLM"/>
    </source>
</evidence>
<name>J3N834_ORYBR</name>
<evidence type="ECO:0000313" key="3">
    <source>
        <dbReference type="Proteomes" id="UP000006038"/>
    </source>
</evidence>
<feature type="region of interest" description="Disordered" evidence="1">
    <location>
        <begin position="35"/>
        <end position="109"/>
    </location>
</feature>
<organism evidence="2">
    <name type="scientific">Oryza brachyantha</name>
    <name type="common">malo sina</name>
    <dbReference type="NCBI Taxonomy" id="4533"/>
    <lineage>
        <taxon>Eukaryota</taxon>
        <taxon>Viridiplantae</taxon>
        <taxon>Streptophyta</taxon>
        <taxon>Embryophyta</taxon>
        <taxon>Tracheophyta</taxon>
        <taxon>Spermatophyta</taxon>
        <taxon>Magnoliopsida</taxon>
        <taxon>Liliopsida</taxon>
        <taxon>Poales</taxon>
        <taxon>Poaceae</taxon>
        <taxon>BOP clade</taxon>
        <taxon>Oryzoideae</taxon>
        <taxon>Oryzeae</taxon>
        <taxon>Oryzinae</taxon>
        <taxon>Oryza</taxon>
    </lineage>
</organism>
<evidence type="ECO:0000256" key="1">
    <source>
        <dbReference type="SAM" id="MobiDB-lite"/>
    </source>
</evidence>
<dbReference type="HOGENOM" id="CLU_2188001_0_0_1"/>
<dbReference type="Proteomes" id="UP000006038">
    <property type="component" value="Chromosome 11"/>
</dbReference>
<evidence type="ECO:0000313" key="2">
    <source>
        <dbReference type="EnsemblPlants" id="OB11G19700.1"/>
    </source>
</evidence>
<sequence length="109" mass="11595">MKKRTYYLNKREASRAREWDGLRYGATDLERPAARVEAGRGGDGGDGVVNGRGGVGGGDGVVDGRGGCRAGEAAMEADADLRRRRLPSNGGGEGLPSDEGGDFRWGRRW</sequence>
<reference evidence="2" key="2">
    <citation type="submission" date="2013-04" db="UniProtKB">
        <authorList>
            <consortium name="EnsemblPlants"/>
        </authorList>
    </citation>
    <scope>IDENTIFICATION</scope>
</reference>
<accession>J3N834</accession>
<protein>
    <recommendedName>
        <fullName evidence="4">DUF834 domain-containing protein</fullName>
    </recommendedName>
</protein>
<reference evidence="2" key="1">
    <citation type="journal article" date="2013" name="Nat. Commun.">
        <title>Whole-genome sequencing of Oryza brachyantha reveals mechanisms underlying Oryza genome evolution.</title>
        <authorList>
            <person name="Chen J."/>
            <person name="Huang Q."/>
            <person name="Gao D."/>
            <person name="Wang J."/>
            <person name="Lang Y."/>
            <person name="Liu T."/>
            <person name="Li B."/>
            <person name="Bai Z."/>
            <person name="Luis Goicoechea J."/>
            <person name="Liang C."/>
            <person name="Chen C."/>
            <person name="Zhang W."/>
            <person name="Sun S."/>
            <person name="Liao Y."/>
            <person name="Zhang X."/>
            <person name="Yang L."/>
            <person name="Song C."/>
            <person name="Wang M."/>
            <person name="Shi J."/>
            <person name="Liu G."/>
            <person name="Liu J."/>
            <person name="Zhou H."/>
            <person name="Zhou W."/>
            <person name="Yu Q."/>
            <person name="An N."/>
            <person name="Chen Y."/>
            <person name="Cai Q."/>
            <person name="Wang B."/>
            <person name="Liu B."/>
            <person name="Min J."/>
            <person name="Huang Y."/>
            <person name="Wu H."/>
            <person name="Li Z."/>
            <person name="Zhang Y."/>
            <person name="Yin Y."/>
            <person name="Song W."/>
            <person name="Jiang J."/>
            <person name="Jackson S.A."/>
            <person name="Wing R.A."/>
            <person name="Wang J."/>
            <person name="Chen M."/>
        </authorList>
    </citation>
    <scope>NUCLEOTIDE SEQUENCE [LARGE SCALE GENOMIC DNA]</scope>
    <source>
        <strain evidence="2">cv. IRGC 101232</strain>
    </source>
</reference>
<dbReference type="Gramene" id="OB11G19700.1">
    <property type="protein sequence ID" value="OB11G19700.1"/>
    <property type="gene ID" value="OB11G19700"/>
</dbReference>
<keyword evidence="3" id="KW-1185">Reference proteome</keyword>
<dbReference type="AlphaFoldDB" id="J3N834"/>
<dbReference type="EnsemblPlants" id="OB11G19700.1">
    <property type="protein sequence ID" value="OB11G19700.1"/>
    <property type="gene ID" value="OB11G19700"/>
</dbReference>
<feature type="compositionally biased region" description="Gly residues" evidence="1">
    <location>
        <begin position="41"/>
        <end position="69"/>
    </location>
</feature>